<proteinExistence type="inferred from homology"/>
<dbReference type="GO" id="GO:0003677">
    <property type="term" value="F:DNA binding"/>
    <property type="evidence" value="ECO:0007669"/>
    <property type="project" value="UniProtKB-KW"/>
</dbReference>
<dbReference type="InterPro" id="IPR052021">
    <property type="entry name" value="Type-I_RS_S_subunit"/>
</dbReference>
<accession>A0A428FW62</accession>
<dbReference type="Gene3D" id="3.90.220.20">
    <property type="entry name" value="DNA methylase specificity domains"/>
    <property type="match status" value="2"/>
</dbReference>
<feature type="domain" description="Type I restriction modification DNA specificity" evidence="4">
    <location>
        <begin position="219"/>
        <end position="402"/>
    </location>
</feature>
<keyword evidence="3" id="KW-0238">DNA-binding</keyword>
<dbReference type="PANTHER" id="PTHR30408">
    <property type="entry name" value="TYPE-1 RESTRICTION ENZYME ECOKI SPECIFICITY PROTEIN"/>
    <property type="match status" value="1"/>
</dbReference>
<comment type="similarity">
    <text evidence="1">Belongs to the type-I restriction system S methylase family.</text>
</comment>
<dbReference type="Gene3D" id="1.10.287.1120">
    <property type="entry name" value="Bipartite methylase S protein"/>
    <property type="match status" value="1"/>
</dbReference>
<feature type="domain" description="Type I restriction modification DNA specificity" evidence="4">
    <location>
        <begin position="18"/>
        <end position="186"/>
    </location>
</feature>
<name>A0A428FW62_STROR</name>
<reference evidence="5 6" key="1">
    <citation type="submission" date="2018-11" db="EMBL/GenBank/DDBJ databases">
        <title>Species Designations Belie Phenotypic and Genotypic Heterogeneity in Oral Streptococci.</title>
        <authorList>
            <person name="Velsko I."/>
        </authorList>
    </citation>
    <scope>NUCLEOTIDE SEQUENCE [LARGE SCALE GENOMIC DNA]</scope>
    <source>
        <strain evidence="5 6">BCC12</strain>
    </source>
</reference>
<comment type="caution">
    <text evidence="5">The sequence shown here is derived from an EMBL/GenBank/DDBJ whole genome shotgun (WGS) entry which is preliminary data.</text>
</comment>
<evidence type="ECO:0000256" key="2">
    <source>
        <dbReference type="ARBA" id="ARBA00022747"/>
    </source>
</evidence>
<dbReference type="RefSeq" id="WP_125395351.1">
    <property type="nucleotide sequence ID" value="NZ_RJPJ01000008.1"/>
</dbReference>
<organism evidence="5 6">
    <name type="scientific">Streptococcus oralis</name>
    <dbReference type="NCBI Taxonomy" id="1303"/>
    <lineage>
        <taxon>Bacteria</taxon>
        <taxon>Bacillati</taxon>
        <taxon>Bacillota</taxon>
        <taxon>Bacilli</taxon>
        <taxon>Lactobacillales</taxon>
        <taxon>Streptococcaceae</taxon>
        <taxon>Streptococcus</taxon>
    </lineage>
</organism>
<dbReference type="AlphaFoldDB" id="A0A428FW62"/>
<dbReference type="CDD" id="cd17515">
    <property type="entry name" value="RMtype1_S_MjaORF132P_Sau1132ORF3780P-TRD1-CR1_like"/>
    <property type="match status" value="1"/>
</dbReference>
<evidence type="ECO:0000313" key="6">
    <source>
        <dbReference type="Proteomes" id="UP000280182"/>
    </source>
</evidence>
<dbReference type="EMBL" id="RJPJ01000008">
    <property type="protein sequence ID" value="RSJ66877.1"/>
    <property type="molecule type" value="Genomic_DNA"/>
</dbReference>
<evidence type="ECO:0000256" key="1">
    <source>
        <dbReference type="ARBA" id="ARBA00010923"/>
    </source>
</evidence>
<evidence type="ECO:0000313" key="5">
    <source>
        <dbReference type="EMBL" id="RSJ66877.1"/>
    </source>
</evidence>
<dbReference type="InterPro" id="IPR044946">
    <property type="entry name" value="Restrct_endonuc_typeI_TRD_sf"/>
</dbReference>
<dbReference type="Proteomes" id="UP000280182">
    <property type="component" value="Unassembled WGS sequence"/>
</dbReference>
<evidence type="ECO:0000259" key="4">
    <source>
        <dbReference type="Pfam" id="PF01420"/>
    </source>
</evidence>
<sequence>MSKQEERRPSIRFKGYTEPWEQRKLGEISTSFSGGTPVAGNKRYYGGEIPFIRSAEINSDSTELFLTNEGLENSSAKLVKKGDILYALYGATSGEVDISKINGAINQAILCIVPKINYNSGFITQWLKYQKKNITDKYLQGGQGNLSGTLVKELDISLPTLPEQKAIGSFFQELDQLITLQQRELELMKEGKKTLLSKMFPKDGENFPEIRFPGFTNAWEQRKLGDVGDFSIKTNSLSREKLSFNSGSIKNVHYGDILVKFDSILCFDNIHIPFIIDDNKITSKMFLKNGDIIFADAAEDHSVGKCIELSNVLGDIVSGLHTIVYRSQIDFAQYFLGYYLNSNSYRKQIFPLVQGAKVSSISKNNLSVTNISFPTLPEQRAIGSFFQELDQLITLQQRELEILKTMKSTLLKAMFA</sequence>
<dbReference type="InterPro" id="IPR000055">
    <property type="entry name" value="Restrct_endonuc_typeI_TRD"/>
</dbReference>
<dbReference type="SUPFAM" id="SSF116734">
    <property type="entry name" value="DNA methylase specificity domain"/>
    <property type="match status" value="2"/>
</dbReference>
<protein>
    <submittedName>
        <fullName evidence="5">EcoKI restriction-modification system protein HsdS</fullName>
    </submittedName>
</protein>
<dbReference type="PANTHER" id="PTHR30408:SF12">
    <property type="entry name" value="TYPE I RESTRICTION ENZYME MJAVIII SPECIFICITY SUBUNIT"/>
    <property type="match status" value="1"/>
</dbReference>
<gene>
    <name evidence="5" type="ORF">D8802_07085</name>
</gene>
<dbReference type="OrthoDB" id="9795776at2"/>
<dbReference type="GO" id="GO:0009307">
    <property type="term" value="P:DNA restriction-modification system"/>
    <property type="evidence" value="ECO:0007669"/>
    <property type="project" value="UniProtKB-KW"/>
</dbReference>
<dbReference type="Pfam" id="PF01420">
    <property type="entry name" value="Methylase_S"/>
    <property type="match status" value="2"/>
</dbReference>
<evidence type="ECO:0000256" key="3">
    <source>
        <dbReference type="ARBA" id="ARBA00023125"/>
    </source>
</evidence>
<keyword evidence="2" id="KW-0680">Restriction system</keyword>